<keyword evidence="3 10" id="KW-0812">Transmembrane</keyword>
<keyword evidence="2" id="KW-1003">Cell membrane</keyword>
<evidence type="ECO:0000256" key="9">
    <source>
        <dbReference type="ARBA" id="ARBA00023224"/>
    </source>
</evidence>
<evidence type="ECO:0000256" key="3">
    <source>
        <dbReference type="ARBA" id="ARBA00022692"/>
    </source>
</evidence>
<sequence length="322" mass="36290">MEGISTNISSLLGNPNHTTTETCDETLQKIFWVVNGVLALIIFAGNTLTCVIFLSTTILRQQIMNIFLVSLAVSDILMAIMVVPGYTVFCAGCKYLSTDTCWILAQTKDIVFSSSFFSLLAITYDRYLAVLRPLQYSSKMTRTKVTCMVIAIWVIPALVATARNIWWQTQEEEKAKVINQVYNVILVFLLVVLPAIIMTVVNSMIIRAIRTQRRKTIPMRDSLSSTSTVQESSCEETRAASVRKRKGTSACAAVVLVFVLSWVPRSIYNFAFVVGRADLVTPLLVKLSMFFLLLQSCVNPFIYSFYRTDFRQAAKRLFKFCH</sequence>
<reference evidence="13 14" key="1">
    <citation type="journal article" date="2018" name="Sci. Rep.">
        <title>Comparative analysis of the Pocillopora damicornis genome highlights role of immune system in coral evolution.</title>
        <authorList>
            <person name="Cunning R."/>
            <person name="Bay R.A."/>
            <person name="Gillette P."/>
            <person name="Baker A.C."/>
            <person name="Traylor-Knowles N."/>
        </authorList>
    </citation>
    <scope>NUCLEOTIDE SEQUENCE [LARGE SCALE GENOMIC DNA]</scope>
    <source>
        <strain evidence="13">RSMAS</strain>
        <tissue evidence="13">Whole animal</tissue>
    </source>
</reference>
<feature type="transmembrane region" description="Helical" evidence="11">
    <location>
        <begin position="145"/>
        <end position="166"/>
    </location>
</feature>
<dbReference type="PRINTS" id="PR00237">
    <property type="entry name" value="GPCRRHODOPSN"/>
</dbReference>
<feature type="transmembrane region" description="Helical" evidence="11">
    <location>
        <begin position="66"/>
        <end position="83"/>
    </location>
</feature>
<keyword evidence="4 11" id="KW-1133">Transmembrane helix</keyword>
<comment type="caution">
    <text evidence="13">The sequence shown here is derived from an EMBL/GenBank/DDBJ whole genome shotgun (WGS) entry which is preliminary data.</text>
</comment>
<evidence type="ECO:0000256" key="10">
    <source>
        <dbReference type="RuleBase" id="RU000688"/>
    </source>
</evidence>
<keyword evidence="9 10" id="KW-0807">Transducer</keyword>
<evidence type="ECO:0000256" key="1">
    <source>
        <dbReference type="ARBA" id="ARBA00004651"/>
    </source>
</evidence>
<dbReference type="Pfam" id="PF00001">
    <property type="entry name" value="7tm_1"/>
    <property type="match status" value="1"/>
</dbReference>
<dbReference type="PROSITE" id="PS50262">
    <property type="entry name" value="G_PROTEIN_RECEP_F1_2"/>
    <property type="match status" value="1"/>
</dbReference>
<protein>
    <recommendedName>
        <fullName evidence="12">G-protein coupled receptors family 1 profile domain-containing protein</fullName>
    </recommendedName>
</protein>
<evidence type="ECO:0000256" key="7">
    <source>
        <dbReference type="ARBA" id="ARBA00023157"/>
    </source>
</evidence>
<evidence type="ECO:0000256" key="5">
    <source>
        <dbReference type="ARBA" id="ARBA00023040"/>
    </source>
</evidence>
<dbReference type="SUPFAM" id="SSF81321">
    <property type="entry name" value="Family A G protein-coupled receptor-like"/>
    <property type="match status" value="1"/>
</dbReference>
<organism evidence="13 14">
    <name type="scientific">Pocillopora damicornis</name>
    <name type="common">Cauliflower coral</name>
    <name type="synonym">Millepora damicornis</name>
    <dbReference type="NCBI Taxonomy" id="46731"/>
    <lineage>
        <taxon>Eukaryota</taxon>
        <taxon>Metazoa</taxon>
        <taxon>Cnidaria</taxon>
        <taxon>Anthozoa</taxon>
        <taxon>Hexacorallia</taxon>
        <taxon>Scleractinia</taxon>
        <taxon>Astrocoeniina</taxon>
        <taxon>Pocilloporidae</taxon>
        <taxon>Pocillopora</taxon>
    </lineage>
</organism>
<dbReference type="InterPro" id="IPR000276">
    <property type="entry name" value="GPCR_Rhodpsn"/>
</dbReference>
<proteinExistence type="inferred from homology"/>
<evidence type="ECO:0000256" key="4">
    <source>
        <dbReference type="ARBA" id="ARBA00022989"/>
    </source>
</evidence>
<name>A0A3M6V290_POCDA</name>
<dbReference type="STRING" id="46731.A0A3M6V290"/>
<evidence type="ECO:0000256" key="11">
    <source>
        <dbReference type="SAM" id="Phobius"/>
    </source>
</evidence>
<evidence type="ECO:0000256" key="6">
    <source>
        <dbReference type="ARBA" id="ARBA00023136"/>
    </source>
</evidence>
<keyword evidence="14" id="KW-1185">Reference proteome</keyword>
<dbReference type="Gene3D" id="1.20.1070.10">
    <property type="entry name" value="Rhodopsin 7-helix transmembrane proteins"/>
    <property type="match status" value="1"/>
</dbReference>
<dbReference type="GO" id="GO:0004930">
    <property type="term" value="F:G protein-coupled receptor activity"/>
    <property type="evidence" value="ECO:0007669"/>
    <property type="project" value="UniProtKB-KW"/>
</dbReference>
<comment type="similarity">
    <text evidence="10">Belongs to the G-protein coupled receptor 1 family.</text>
</comment>
<feature type="transmembrane region" description="Helical" evidence="11">
    <location>
        <begin position="30"/>
        <end position="54"/>
    </location>
</feature>
<evidence type="ECO:0000313" key="13">
    <source>
        <dbReference type="EMBL" id="RMX60063.1"/>
    </source>
</evidence>
<dbReference type="AlphaFoldDB" id="A0A3M6V290"/>
<accession>A0A3M6V290</accession>
<dbReference type="InterPro" id="IPR017452">
    <property type="entry name" value="GPCR_Rhodpsn_7TM"/>
</dbReference>
<gene>
    <name evidence="13" type="ORF">pdam_00004514</name>
</gene>
<feature type="transmembrane region" description="Helical" evidence="11">
    <location>
        <begin position="247"/>
        <end position="263"/>
    </location>
</feature>
<dbReference type="PANTHER" id="PTHR24248:SF125">
    <property type="entry name" value="DOPAMINE D2-LIKE RECEPTOR"/>
    <property type="match status" value="1"/>
</dbReference>
<dbReference type="Proteomes" id="UP000275408">
    <property type="component" value="Unassembled WGS sequence"/>
</dbReference>
<keyword evidence="6 11" id="KW-0472">Membrane</keyword>
<keyword evidence="7" id="KW-1015">Disulfide bond</keyword>
<keyword evidence="8 10" id="KW-0675">Receptor</keyword>
<evidence type="ECO:0000256" key="2">
    <source>
        <dbReference type="ARBA" id="ARBA00022475"/>
    </source>
</evidence>
<feature type="domain" description="G-protein coupled receptors family 1 profile" evidence="12">
    <location>
        <begin position="45"/>
        <end position="303"/>
    </location>
</feature>
<dbReference type="OMA" id="TARNIWW"/>
<feature type="transmembrane region" description="Helical" evidence="11">
    <location>
        <begin position="181"/>
        <end position="205"/>
    </location>
</feature>
<feature type="transmembrane region" description="Helical" evidence="11">
    <location>
        <begin position="283"/>
        <end position="306"/>
    </location>
</feature>
<dbReference type="PANTHER" id="PTHR24248">
    <property type="entry name" value="ADRENERGIC RECEPTOR-RELATED G-PROTEIN COUPLED RECEPTOR"/>
    <property type="match status" value="1"/>
</dbReference>
<keyword evidence="5 10" id="KW-0297">G-protein coupled receptor</keyword>
<comment type="subcellular location">
    <subcellularLocation>
        <location evidence="1">Cell membrane</location>
        <topology evidence="1">Multi-pass membrane protein</topology>
    </subcellularLocation>
</comment>
<dbReference type="EMBL" id="RCHS01000245">
    <property type="protein sequence ID" value="RMX60063.1"/>
    <property type="molecule type" value="Genomic_DNA"/>
</dbReference>
<evidence type="ECO:0000256" key="8">
    <source>
        <dbReference type="ARBA" id="ARBA00023170"/>
    </source>
</evidence>
<evidence type="ECO:0000313" key="14">
    <source>
        <dbReference type="Proteomes" id="UP000275408"/>
    </source>
</evidence>
<dbReference type="OrthoDB" id="5982315at2759"/>
<evidence type="ECO:0000259" key="12">
    <source>
        <dbReference type="PROSITE" id="PS50262"/>
    </source>
</evidence>
<feature type="transmembrane region" description="Helical" evidence="11">
    <location>
        <begin position="103"/>
        <end position="124"/>
    </location>
</feature>
<dbReference type="GO" id="GO:0005886">
    <property type="term" value="C:plasma membrane"/>
    <property type="evidence" value="ECO:0007669"/>
    <property type="project" value="UniProtKB-SubCell"/>
</dbReference>
<dbReference type="PROSITE" id="PS00237">
    <property type="entry name" value="G_PROTEIN_RECEP_F1_1"/>
    <property type="match status" value="1"/>
</dbReference>